<dbReference type="InterPro" id="IPR025144">
    <property type="entry name" value="DUF4085"/>
</dbReference>
<organism evidence="1 2">
    <name type="scientific">Pendulispora rubella</name>
    <dbReference type="NCBI Taxonomy" id="2741070"/>
    <lineage>
        <taxon>Bacteria</taxon>
        <taxon>Pseudomonadati</taxon>
        <taxon>Myxococcota</taxon>
        <taxon>Myxococcia</taxon>
        <taxon>Myxococcales</taxon>
        <taxon>Sorangiineae</taxon>
        <taxon>Pendulisporaceae</taxon>
        <taxon>Pendulispora</taxon>
    </lineage>
</organism>
<dbReference type="Proteomes" id="UP001374803">
    <property type="component" value="Chromosome"/>
</dbReference>
<reference evidence="1" key="1">
    <citation type="submission" date="2021-12" db="EMBL/GenBank/DDBJ databases">
        <title>Discovery of the Pendulisporaceae a myxobacterial family with distinct sporulation behavior and unique specialized metabolism.</title>
        <authorList>
            <person name="Garcia R."/>
            <person name="Popoff A."/>
            <person name="Bader C.D."/>
            <person name="Loehr J."/>
            <person name="Walesch S."/>
            <person name="Walt C."/>
            <person name="Boldt J."/>
            <person name="Bunk B."/>
            <person name="Haeckl F.J.F.P.J."/>
            <person name="Gunesch A.P."/>
            <person name="Birkelbach J."/>
            <person name="Nuebel U."/>
            <person name="Pietschmann T."/>
            <person name="Bach T."/>
            <person name="Mueller R."/>
        </authorList>
    </citation>
    <scope>NUCLEOTIDE SEQUENCE</scope>
    <source>
        <strain evidence="1">MSr11367</strain>
    </source>
</reference>
<dbReference type="RefSeq" id="WP_394834440.1">
    <property type="nucleotide sequence ID" value="NZ_CP089929.1"/>
</dbReference>
<gene>
    <name evidence="1" type="ORF">LVJ94_48865</name>
</gene>
<evidence type="ECO:0000313" key="2">
    <source>
        <dbReference type="Proteomes" id="UP001374803"/>
    </source>
</evidence>
<name>A0ABZ2L6E4_9BACT</name>
<keyword evidence="2" id="KW-1185">Reference proteome</keyword>
<protein>
    <submittedName>
        <fullName evidence="1">DUF4085 domain-containing protein</fullName>
    </submittedName>
</protein>
<accession>A0ABZ2L6E4</accession>
<evidence type="ECO:0000313" key="1">
    <source>
        <dbReference type="EMBL" id="WXB04796.1"/>
    </source>
</evidence>
<proteinExistence type="predicted"/>
<sequence length="169" mass="19068">MRYFTRGWANGELTDDAHALVCDAYAARLEQIVFRFPSSMARLHQETSLHDALIESVRWKPSAAELQLRLVAGTSEIGYQTVSLTYRGAMLGRPRIASLRNAANDREACVLYQELDIADDGTFAHRLLFWPNEEVTIEFRELEYDSAPRNDCRVTLGGAFVVEGEEEPA</sequence>
<dbReference type="Pfam" id="PF13315">
    <property type="entry name" value="DUF4085"/>
    <property type="match status" value="1"/>
</dbReference>
<dbReference type="EMBL" id="CP089983">
    <property type="protein sequence ID" value="WXB04796.1"/>
    <property type="molecule type" value="Genomic_DNA"/>
</dbReference>